<comment type="caution">
    <text evidence="2">The sequence shown here is derived from an EMBL/GenBank/DDBJ whole genome shotgun (WGS) entry which is preliminary data.</text>
</comment>
<accession>A0A397JT95</accession>
<feature type="compositionally biased region" description="Basic and acidic residues" evidence="1">
    <location>
        <begin position="83"/>
        <end position="92"/>
    </location>
</feature>
<dbReference type="EMBL" id="PQFF01000014">
    <property type="protein sequence ID" value="RHZ89286.1"/>
    <property type="molecule type" value="Genomic_DNA"/>
</dbReference>
<feature type="compositionally biased region" description="Basic and acidic residues" evidence="1">
    <location>
        <begin position="51"/>
        <end position="70"/>
    </location>
</feature>
<evidence type="ECO:0000313" key="2">
    <source>
        <dbReference type="EMBL" id="RHZ89286.1"/>
    </source>
</evidence>
<name>A0A397JT95_9GLOM</name>
<feature type="region of interest" description="Disordered" evidence="1">
    <location>
        <begin position="1"/>
        <end position="92"/>
    </location>
</feature>
<sequence length="92" mass="10460">MSIATLQDENRDEIDNKKQTTGTSTRSASNIRKTIRRIAGGKPTRMAMKSTIREATQEPPQEPRRNRQEATRTTAKSTRNHKNHDGIVKKDD</sequence>
<evidence type="ECO:0000313" key="3">
    <source>
        <dbReference type="Proteomes" id="UP000266861"/>
    </source>
</evidence>
<evidence type="ECO:0000256" key="1">
    <source>
        <dbReference type="SAM" id="MobiDB-lite"/>
    </source>
</evidence>
<gene>
    <name evidence="2" type="ORF">Glove_16g87</name>
</gene>
<keyword evidence="3" id="KW-1185">Reference proteome</keyword>
<dbReference type="AlphaFoldDB" id="A0A397JT95"/>
<reference evidence="2 3" key="1">
    <citation type="submission" date="2018-08" db="EMBL/GenBank/DDBJ databases">
        <title>Genome and evolution of the arbuscular mycorrhizal fungus Diversispora epigaea (formerly Glomus versiforme) and its bacterial endosymbionts.</title>
        <authorList>
            <person name="Sun X."/>
            <person name="Fei Z."/>
            <person name="Harrison M."/>
        </authorList>
    </citation>
    <scope>NUCLEOTIDE SEQUENCE [LARGE SCALE GENOMIC DNA]</scope>
    <source>
        <strain evidence="2 3">IT104</strain>
    </source>
</reference>
<proteinExistence type="predicted"/>
<dbReference type="Proteomes" id="UP000266861">
    <property type="component" value="Unassembled WGS sequence"/>
</dbReference>
<protein>
    <submittedName>
        <fullName evidence="2">Uncharacterized protein</fullName>
    </submittedName>
</protein>
<organism evidence="2 3">
    <name type="scientific">Diversispora epigaea</name>
    <dbReference type="NCBI Taxonomy" id="1348612"/>
    <lineage>
        <taxon>Eukaryota</taxon>
        <taxon>Fungi</taxon>
        <taxon>Fungi incertae sedis</taxon>
        <taxon>Mucoromycota</taxon>
        <taxon>Glomeromycotina</taxon>
        <taxon>Glomeromycetes</taxon>
        <taxon>Diversisporales</taxon>
        <taxon>Diversisporaceae</taxon>
        <taxon>Diversispora</taxon>
    </lineage>
</organism>
<feature type="compositionally biased region" description="Polar residues" evidence="1">
    <location>
        <begin position="19"/>
        <end position="32"/>
    </location>
</feature>